<dbReference type="InterPro" id="IPR011650">
    <property type="entry name" value="Peptidase_M20_dimer"/>
</dbReference>
<evidence type="ECO:0000256" key="6">
    <source>
        <dbReference type="ARBA" id="ARBA00023211"/>
    </source>
</evidence>
<feature type="binding site" evidence="7">
    <location>
        <position position="96"/>
    </location>
    <ligand>
        <name>Zn(2+)</name>
        <dbReference type="ChEBI" id="CHEBI:29105"/>
        <label>1</label>
    </ligand>
</feature>
<feature type="binding site" evidence="8">
    <location>
        <position position="215"/>
    </location>
    <ligand>
        <name>allantoate</name>
        <dbReference type="ChEBI" id="CHEBI:17536"/>
    </ligand>
</feature>
<name>A0A3A1WQ76_9HYPH</name>
<organism evidence="10 11">
    <name type="scientific">Aureimonas flava</name>
    <dbReference type="NCBI Taxonomy" id="2320271"/>
    <lineage>
        <taxon>Bacteria</taxon>
        <taxon>Pseudomonadati</taxon>
        <taxon>Pseudomonadota</taxon>
        <taxon>Alphaproteobacteria</taxon>
        <taxon>Hyphomicrobiales</taxon>
        <taxon>Aurantimonadaceae</taxon>
        <taxon>Aureimonas</taxon>
    </lineage>
</organism>
<evidence type="ECO:0000313" key="10">
    <source>
        <dbReference type="EMBL" id="RIX99691.1"/>
    </source>
</evidence>
<feature type="binding site" evidence="8">
    <location>
        <position position="291"/>
    </location>
    <ligand>
        <name>allantoate</name>
        <dbReference type="ChEBI" id="CHEBI:17536"/>
    </ligand>
</feature>
<feature type="domain" description="Peptidase M20 dimerisation" evidence="9">
    <location>
        <begin position="210"/>
        <end position="314"/>
    </location>
</feature>
<dbReference type="PANTHER" id="PTHR32494">
    <property type="entry name" value="ALLANTOATE DEIMINASE-RELATED"/>
    <property type="match status" value="1"/>
</dbReference>
<dbReference type="Pfam" id="PF01546">
    <property type="entry name" value="Peptidase_M20"/>
    <property type="match status" value="1"/>
</dbReference>
<dbReference type="Pfam" id="PF07687">
    <property type="entry name" value="M20_dimer"/>
    <property type="match status" value="1"/>
</dbReference>
<dbReference type="SUPFAM" id="SSF53187">
    <property type="entry name" value="Zn-dependent exopeptidases"/>
    <property type="match status" value="1"/>
</dbReference>
<feature type="binding site" evidence="7">
    <location>
        <position position="131"/>
    </location>
    <ligand>
        <name>Zn(2+)</name>
        <dbReference type="ChEBI" id="CHEBI:29105"/>
        <label>2</label>
    </ligand>
</feature>
<protein>
    <submittedName>
        <fullName evidence="10">Zn-dependent hydrolase</fullName>
    </submittedName>
</protein>
<dbReference type="GO" id="GO:0016813">
    <property type="term" value="F:hydrolase activity, acting on carbon-nitrogen (but not peptide) bonds, in linear amidines"/>
    <property type="evidence" value="ECO:0007669"/>
    <property type="project" value="InterPro"/>
</dbReference>
<dbReference type="PIRSF" id="PIRSF001235">
    <property type="entry name" value="Amidase_carbamoylase"/>
    <property type="match status" value="1"/>
</dbReference>
<evidence type="ECO:0000256" key="5">
    <source>
        <dbReference type="ARBA" id="ARBA00022801"/>
    </source>
</evidence>
<dbReference type="AlphaFoldDB" id="A0A3A1WQ76"/>
<dbReference type="Gene3D" id="3.30.70.360">
    <property type="match status" value="1"/>
</dbReference>
<dbReference type="EMBL" id="QYRN01000007">
    <property type="protein sequence ID" value="RIX99691.1"/>
    <property type="molecule type" value="Genomic_DNA"/>
</dbReference>
<evidence type="ECO:0000256" key="7">
    <source>
        <dbReference type="PIRSR" id="PIRSR001235-1"/>
    </source>
</evidence>
<dbReference type="InterPro" id="IPR010158">
    <property type="entry name" value="Amidase_Cbmase"/>
</dbReference>
<evidence type="ECO:0000256" key="3">
    <source>
        <dbReference type="ARBA" id="ARBA00011738"/>
    </source>
</evidence>
<feature type="binding site" evidence="7">
    <location>
        <position position="385"/>
    </location>
    <ligand>
        <name>Zn(2+)</name>
        <dbReference type="ChEBI" id="CHEBI:29105"/>
        <label>2</label>
    </ligand>
</feature>
<keyword evidence="6" id="KW-0464">Manganese</keyword>
<dbReference type="CDD" id="cd03884">
    <property type="entry name" value="M20_bAS"/>
    <property type="match status" value="1"/>
</dbReference>
<dbReference type="NCBIfam" id="NF009531">
    <property type="entry name" value="PRK12893.1-5"/>
    <property type="match status" value="1"/>
</dbReference>
<comment type="cofactor">
    <cofactor evidence="7">
        <name>Zn(2+)</name>
        <dbReference type="ChEBI" id="CHEBI:29105"/>
    </cofactor>
    <text evidence="7">Binds 2 Zn(2+) ions per subunit.</text>
</comment>
<evidence type="ECO:0000256" key="1">
    <source>
        <dbReference type="ARBA" id="ARBA00001936"/>
    </source>
</evidence>
<comment type="similarity">
    <text evidence="2">Belongs to the peptidase M20 family.</text>
</comment>
<feature type="binding site" evidence="7">
    <location>
        <position position="190"/>
    </location>
    <ligand>
        <name>Zn(2+)</name>
        <dbReference type="ChEBI" id="CHEBI:29105"/>
        <label>1</label>
    </ligand>
</feature>
<keyword evidence="4 7" id="KW-0479">Metal-binding</keyword>
<reference evidence="11" key="1">
    <citation type="submission" date="2018-09" db="EMBL/GenBank/DDBJ databases">
        <authorList>
            <person name="Tuo L."/>
        </authorList>
    </citation>
    <scope>NUCLEOTIDE SEQUENCE [LARGE SCALE GENOMIC DNA]</scope>
    <source>
        <strain evidence="11">M2BS4Y-1</strain>
    </source>
</reference>
<evidence type="ECO:0000256" key="2">
    <source>
        <dbReference type="ARBA" id="ARBA00006153"/>
    </source>
</evidence>
<proteinExistence type="inferred from homology"/>
<dbReference type="PROSITE" id="PS00758">
    <property type="entry name" value="ARGE_DAPE_CPG2_1"/>
    <property type="match status" value="1"/>
</dbReference>
<comment type="subunit">
    <text evidence="3">Homodimer.</text>
</comment>
<gene>
    <name evidence="10" type="ORF">D3218_14600</name>
</gene>
<evidence type="ECO:0000259" key="9">
    <source>
        <dbReference type="Pfam" id="PF07687"/>
    </source>
</evidence>
<dbReference type="GO" id="GO:0046872">
    <property type="term" value="F:metal ion binding"/>
    <property type="evidence" value="ECO:0007669"/>
    <property type="project" value="UniProtKB-KW"/>
</dbReference>
<dbReference type="SUPFAM" id="SSF55031">
    <property type="entry name" value="Bacterial exopeptidase dimerisation domain"/>
    <property type="match status" value="1"/>
</dbReference>
<dbReference type="NCBIfam" id="TIGR01879">
    <property type="entry name" value="hydantase"/>
    <property type="match status" value="1"/>
</dbReference>
<evidence type="ECO:0000313" key="11">
    <source>
        <dbReference type="Proteomes" id="UP000265750"/>
    </source>
</evidence>
<keyword evidence="5 10" id="KW-0378">Hydrolase</keyword>
<dbReference type="InterPro" id="IPR036264">
    <property type="entry name" value="Bact_exopeptidase_dim_dom"/>
</dbReference>
<dbReference type="InterPro" id="IPR001261">
    <property type="entry name" value="ArgE/DapE_CS"/>
</dbReference>
<accession>A0A3A1WQ76</accession>
<dbReference type="PANTHER" id="PTHR32494:SF19">
    <property type="entry name" value="ALLANTOATE DEIMINASE-RELATED"/>
    <property type="match status" value="1"/>
</dbReference>
<comment type="cofactor">
    <cofactor evidence="1">
        <name>Mn(2+)</name>
        <dbReference type="ChEBI" id="CHEBI:29035"/>
    </cofactor>
</comment>
<comment type="caution">
    <text evidence="10">The sequence shown here is derived from an EMBL/GenBank/DDBJ whole genome shotgun (WGS) entry which is preliminary data.</text>
</comment>
<dbReference type="RefSeq" id="WP_119540822.1">
    <property type="nucleotide sequence ID" value="NZ_QYRN01000007.1"/>
</dbReference>
<feature type="binding site" evidence="7">
    <location>
        <position position="96"/>
    </location>
    <ligand>
        <name>Zn(2+)</name>
        <dbReference type="ChEBI" id="CHEBI:29105"/>
        <label>2</label>
    </ligand>
</feature>
<dbReference type="Proteomes" id="UP000265750">
    <property type="component" value="Unassembled WGS sequence"/>
</dbReference>
<dbReference type="OrthoDB" id="9808195at2"/>
<feature type="binding site" evidence="7">
    <location>
        <position position="85"/>
    </location>
    <ligand>
        <name>Zn(2+)</name>
        <dbReference type="ChEBI" id="CHEBI:29105"/>
        <label>1</label>
    </ligand>
</feature>
<keyword evidence="7" id="KW-0862">Zinc</keyword>
<keyword evidence="11" id="KW-1185">Reference proteome</keyword>
<dbReference type="InterPro" id="IPR002933">
    <property type="entry name" value="Peptidase_M20"/>
</dbReference>
<sequence>MKSLGNLGVSAARIEDDIAALAAITDPDRPYTRRAFTPRHAEGRDYLRRRFEAAGLATTIDASGNLIGRRPGASPGRGTIMLGSHSDTVPDGGRFDGIAGVIAALEVARALHDGGIALDHDLEVVDFLAEEVSIFGVSCVGSRGMAGVRPPEWLSRRQGDQTLEQGIAEAGGDPHQVARREDVAAFLELHIEQGTVLEAAGLDIGVVTAITGIARIEIVLEGRADHAGTTPMGRRRDALVAAARLVTAIEAEATRLAAGPRYFAATVGEFEMLPNAANVVPSHVRLLIDARSQDAGDLADFSAAIEAHADALAEATQVSIASRRISDAGAVPMDAGVVSALDDAVGAIGATGCRLASGAGHDAAFLARISRAGMVFVPCRDGRSHAPEEWAETDAIALGAAVLLKTVQTLDTQGKGQADGSHSG</sequence>
<evidence type="ECO:0000256" key="4">
    <source>
        <dbReference type="ARBA" id="ARBA00022723"/>
    </source>
</evidence>
<evidence type="ECO:0000256" key="8">
    <source>
        <dbReference type="PIRSR" id="PIRSR001235-2"/>
    </source>
</evidence>
<feature type="binding site" evidence="8">
    <location>
        <position position="278"/>
    </location>
    <ligand>
        <name>allantoate</name>
        <dbReference type="ChEBI" id="CHEBI:17536"/>
    </ligand>
</feature>
<dbReference type="Gene3D" id="3.40.630.10">
    <property type="entry name" value="Zn peptidases"/>
    <property type="match status" value="1"/>
</dbReference>